<feature type="compositionally biased region" description="Basic and acidic residues" evidence="1">
    <location>
        <begin position="45"/>
        <end position="54"/>
    </location>
</feature>
<evidence type="ECO:0000313" key="3">
    <source>
        <dbReference type="Proteomes" id="UP000032180"/>
    </source>
</evidence>
<evidence type="ECO:0000313" key="2">
    <source>
        <dbReference type="EnsemblPlants" id="LPERR04G00800.1"/>
    </source>
</evidence>
<dbReference type="AlphaFoldDB" id="A0A0D9W1Z6"/>
<organism evidence="2 3">
    <name type="scientific">Leersia perrieri</name>
    <dbReference type="NCBI Taxonomy" id="77586"/>
    <lineage>
        <taxon>Eukaryota</taxon>
        <taxon>Viridiplantae</taxon>
        <taxon>Streptophyta</taxon>
        <taxon>Embryophyta</taxon>
        <taxon>Tracheophyta</taxon>
        <taxon>Spermatophyta</taxon>
        <taxon>Magnoliopsida</taxon>
        <taxon>Liliopsida</taxon>
        <taxon>Poales</taxon>
        <taxon>Poaceae</taxon>
        <taxon>BOP clade</taxon>
        <taxon>Oryzoideae</taxon>
        <taxon>Oryzeae</taxon>
        <taxon>Oryzinae</taxon>
        <taxon>Leersia</taxon>
    </lineage>
</organism>
<evidence type="ECO:0000256" key="1">
    <source>
        <dbReference type="SAM" id="MobiDB-lite"/>
    </source>
</evidence>
<feature type="compositionally biased region" description="Polar residues" evidence="1">
    <location>
        <begin position="10"/>
        <end position="23"/>
    </location>
</feature>
<dbReference type="Proteomes" id="UP000032180">
    <property type="component" value="Chromosome 4"/>
</dbReference>
<feature type="region of interest" description="Disordered" evidence="1">
    <location>
        <begin position="1"/>
        <end position="65"/>
    </location>
</feature>
<protein>
    <submittedName>
        <fullName evidence="2">Uncharacterized protein</fullName>
    </submittedName>
</protein>
<dbReference type="HOGENOM" id="CLU_2852905_0_0_1"/>
<keyword evidence="3" id="KW-1185">Reference proteome</keyword>
<proteinExistence type="predicted"/>
<accession>A0A0D9W1Z6</accession>
<name>A0A0D9W1Z6_9ORYZ</name>
<reference evidence="2" key="3">
    <citation type="submission" date="2015-04" db="UniProtKB">
        <authorList>
            <consortium name="EnsemblPlants"/>
        </authorList>
    </citation>
    <scope>IDENTIFICATION</scope>
</reference>
<reference evidence="3" key="2">
    <citation type="submission" date="2013-12" db="EMBL/GenBank/DDBJ databases">
        <authorList>
            <person name="Yu Y."/>
            <person name="Lee S."/>
            <person name="de Baynast K."/>
            <person name="Wissotski M."/>
            <person name="Liu L."/>
            <person name="Talag J."/>
            <person name="Goicoechea J."/>
            <person name="Angelova A."/>
            <person name="Jetty R."/>
            <person name="Kudrna D."/>
            <person name="Golser W."/>
            <person name="Rivera L."/>
            <person name="Zhang J."/>
            <person name="Wing R."/>
        </authorList>
    </citation>
    <scope>NUCLEOTIDE SEQUENCE</scope>
</reference>
<dbReference type="EnsemblPlants" id="LPERR04G00800.1">
    <property type="protein sequence ID" value="LPERR04G00800.1"/>
    <property type="gene ID" value="LPERR04G00800"/>
</dbReference>
<dbReference type="Gramene" id="LPERR04G00800.1">
    <property type="protein sequence ID" value="LPERR04G00800.1"/>
    <property type="gene ID" value="LPERR04G00800"/>
</dbReference>
<sequence length="65" mass="7002">MDSRSHASALVNNHLSRKQTANHLPNFLHLHAPVHAGHGFGDAQGHAEDPRECEQLACTQGGPTK</sequence>
<reference evidence="2 3" key="1">
    <citation type="submission" date="2012-08" db="EMBL/GenBank/DDBJ databases">
        <title>Oryza genome evolution.</title>
        <authorList>
            <person name="Wing R.A."/>
        </authorList>
    </citation>
    <scope>NUCLEOTIDE SEQUENCE</scope>
</reference>